<evidence type="ECO:0000256" key="3">
    <source>
        <dbReference type="ARBA" id="ARBA00022475"/>
    </source>
</evidence>
<accession>A0ABW7GIG8</accession>
<comment type="subcellular location">
    <subcellularLocation>
        <location evidence="1">Cell membrane</location>
        <topology evidence="1">Multi-pass membrane protein</topology>
    </subcellularLocation>
</comment>
<feature type="transmembrane region" description="Helical" evidence="7">
    <location>
        <begin position="289"/>
        <end position="311"/>
    </location>
</feature>
<keyword evidence="6 7" id="KW-0472">Membrane</keyword>
<evidence type="ECO:0000313" key="9">
    <source>
        <dbReference type="Proteomes" id="UP001606302"/>
    </source>
</evidence>
<dbReference type="PANTHER" id="PTHR30250:SF10">
    <property type="entry name" value="LIPOPOLYSACCHARIDE BIOSYNTHESIS PROTEIN WZXC"/>
    <property type="match status" value="1"/>
</dbReference>
<feature type="transmembrane region" description="Helical" evidence="7">
    <location>
        <begin position="37"/>
        <end position="54"/>
    </location>
</feature>
<proteinExistence type="inferred from homology"/>
<reference evidence="8 9" key="1">
    <citation type="submission" date="2024-08" db="EMBL/GenBank/DDBJ databases">
        <authorList>
            <person name="Lu H."/>
        </authorList>
    </citation>
    <scope>NUCLEOTIDE SEQUENCE [LARGE SCALE GENOMIC DNA]</scope>
    <source>
        <strain evidence="8 9">DXS20W</strain>
    </source>
</reference>
<comment type="caution">
    <text evidence="8">The sequence shown here is derived from an EMBL/GenBank/DDBJ whole genome shotgun (WGS) entry which is preliminary data.</text>
</comment>
<evidence type="ECO:0000313" key="8">
    <source>
        <dbReference type="EMBL" id="MFG6461606.1"/>
    </source>
</evidence>
<gene>
    <name evidence="8" type="ORF">ACG04Q_08490</name>
</gene>
<name>A0ABW7GIG8_9BURK</name>
<keyword evidence="3" id="KW-1003">Cell membrane</keyword>
<evidence type="ECO:0000256" key="1">
    <source>
        <dbReference type="ARBA" id="ARBA00004651"/>
    </source>
</evidence>
<feature type="transmembrane region" description="Helical" evidence="7">
    <location>
        <begin position="109"/>
        <end position="131"/>
    </location>
</feature>
<keyword evidence="9" id="KW-1185">Reference proteome</keyword>
<feature type="transmembrane region" description="Helical" evidence="7">
    <location>
        <begin position="440"/>
        <end position="462"/>
    </location>
</feature>
<feature type="transmembrane region" description="Helical" evidence="7">
    <location>
        <begin position="168"/>
        <end position="186"/>
    </location>
</feature>
<feature type="transmembrane region" description="Helical" evidence="7">
    <location>
        <begin position="75"/>
        <end position="97"/>
    </location>
</feature>
<comment type="similarity">
    <text evidence="2">Belongs to the polysaccharide synthase family.</text>
</comment>
<protein>
    <submittedName>
        <fullName evidence="8">Oligosaccharide flippase family protein</fullName>
    </submittedName>
</protein>
<organism evidence="8 9">
    <name type="scientific">Pelomonas lactea</name>
    <dbReference type="NCBI Taxonomy" id="3299030"/>
    <lineage>
        <taxon>Bacteria</taxon>
        <taxon>Pseudomonadati</taxon>
        <taxon>Pseudomonadota</taxon>
        <taxon>Betaproteobacteria</taxon>
        <taxon>Burkholderiales</taxon>
        <taxon>Sphaerotilaceae</taxon>
        <taxon>Roseateles</taxon>
    </lineage>
</organism>
<sequence length="484" mass="51577">MSWYRALGSTSAATAVNLVLSLGSSVIVARLLTPDEIGVFSISVSLLAFAHILRDFGVGQYLIQLRDVQREDVRAGFTVMLCTSMTLALLMVGLAPWAASFYAEPRMTAVFYVLALNFALIPFGAQILSVMKRELAFGSVARINITASAVQAAATVAFAYAGQKHLSMAWGSLAGNVVMISCLFAARPHYAFLRPRFSGLGKILKFGSQSSLSGIVGRVGSSGPDLVLGKTLGMDAVAQFSRANSLLAMFAWKVDEILLQVFGPVFAKGLREGGDARANLRQALQTYSLVQFAILAVLALVGPTLITLLFGPQWEAAARLSTWLTLWSAIVVPIQLAPAALMAAGHVGACLRANLVSNVALVAVLFSSAVVSLEQMAWLFIVYRVINLGAWLHPLRQHFDFTAAQCWQACRGSLGICALGAAPAAAAEIYLRTSGAPLPALAHIVALGAVSVLGIMLALQFSTHPLRAEMHKAFRLVAHRFAPH</sequence>
<dbReference type="PANTHER" id="PTHR30250">
    <property type="entry name" value="PST FAMILY PREDICTED COLANIC ACID TRANSPORTER"/>
    <property type="match status" value="1"/>
</dbReference>
<evidence type="ECO:0000256" key="2">
    <source>
        <dbReference type="ARBA" id="ARBA00007430"/>
    </source>
</evidence>
<keyword evidence="5 7" id="KW-1133">Transmembrane helix</keyword>
<evidence type="ECO:0000256" key="7">
    <source>
        <dbReference type="SAM" id="Phobius"/>
    </source>
</evidence>
<evidence type="ECO:0000256" key="5">
    <source>
        <dbReference type="ARBA" id="ARBA00022989"/>
    </source>
</evidence>
<feature type="transmembrane region" description="Helical" evidence="7">
    <location>
        <begin position="143"/>
        <end position="162"/>
    </location>
</feature>
<dbReference type="RefSeq" id="WP_394510455.1">
    <property type="nucleotide sequence ID" value="NZ_JBIGHX010000002.1"/>
</dbReference>
<evidence type="ECO:0000256" key="6">
    <source>
        <dbReference type="ARBA" id="ARBA00023136"/>
    </source>
</evidence>
<dbReference type="Proteomes" id="UP001606302">
    <property type="component" value="Unassembled WGS sequence"/>
</dbReference>
<feature type="transmembrane region" description="Helical" evidence="7">
    <location>
        <begin position="359"/>
        <end position="386"/>
    </location>
</feature>
<dbReference type="EMBL" id="JBIGHX010000002">
    <property type="protein sequence ID" value="MFG6461606.1"/>
    <property type="molecule type" value="Genomic_DNA"/>
</dbReference>
<dbReference type="Pfam" id="PF13440">
    <property type="entry name" value="Polysacc_synt_3"/>
    <property type="match status" value="1"/>
</dbReference>
<keyword evidence="4 7" id="KW-0812">Transmembrane</keyword>
<evidence type="ECO:0000256" key="4">
    <source>
        <dbReference type="ARBA" id="ARBA00022692"/>
    </source>
</evidence>
<feature type="transmembrane region" description="Helical" evidence="7">
    <location>
        <begin position="323"/>
        <end position="347"/>
    </location>
</feature>
<dbReference type="InterPro" id="IPR050833">
    <property type="entry name" value="Poly_Biosynth_Transport"/>
</dbReference>